<dbReference type="AlphaFoldDB" id="A0A0A8YTS1"/>
<accession>A0A0A8YTS1</accession>
<reference evidence="1" key="2">
    <citation type="journal article" date="2015" name="Data Brief">
        <title>Shoot transcriptome of the giant reed, Arundo donax.</title>
        <authorList>
            <person name="Barrero R.A."/>
            <person name="Guerrero F.D."/>
            <person name="Moolhuijzen P."/>
            <person name="Goolsby J.A."/>
            <person name="Tidwell J."/>
            <person name="Bellgard S.E."/>
            <person name="Bellgard M.I."/>
        </authorList>
    </citation>
    <scope>NUCLEOTIDE SEQUENCE</scope>
    <source>
        <tissue evidence="1">Shoot tissue taken approximately 20 cm above the soil surface</tissue>
    </source>
</reference>
<organism evidence="1">
    <name type="scientific">Arundo donax</name>
    <name type="common">Giant reed</name>
    <name type="synonym">Donax arundinaceus</name>
    <dbReference type="NCBI Taxonomy" id="35708"/>
    <lineage>
        <taxon>Eukaryota</taxon>
        <taxon>Viridiplantae</taxon>
        <taxon>Streptophyta</taxon>
        <taxon>Embryophyta</taxon>
        <taxon>Tracheophyta</taxon>
        <taxon>Spermatophyta</taxon>
        <taxon>Magnoliopsida</taxon>
        <taxon>Liliopsida</taxon>
        <taxon>Poales</taxon>
        <taxon>Poaceae</taxon>
        <taxon>PACMAD clade</taxon>
        <taxon>Arundinoideae</taxon>
        <taxon>Arundineae</taxon>
        <taxon>Arundo</taxon>
    </lineage>
</organism>
<proteinExistence type="predicted"/>
<name>A0A0A8YTS1_ARUDO</name>
<protein>
    <submittedName>
        <fullName evidence="1">Uncharacterized protein</fullName>
    </submittedName>
</protein>
<dbReference type="EMBL" id="GBRH01271918">
    <property type="protein sequence ID" value="JAD25977.1"/>
    <property type="molecule type" value="Transcribed_RNA"/>
</dbReference>
<evidence type="ECO:0000313" key="1">
    <source>
        <dbReference type="EMBL" id="JAD25977.1"/>
    </source>
</evidence>
<reference evidence="1" key="1">
    <citation type="submission" date="2014-09" db="EMBL/GenBank/DDBJ databases">
        <authorList>
            <person name="Magalhaes I.L.F."/>
            <person name="Oliveira U."/>
            <person name="Santos F.R."/>
            <person name="Vidigal T.H.D.A."/>
            <person name="Brescovit A.D."/>
            <person name="Santos A.J."/>
        </authorList>
    </citation>
    <scope>NUCLEOTIDE SEQUENCE</scope>
    <source>
        <tissue evidence="1">Shoot tissue taken approximately 20 cm above the soil surface</tissue>
    </source>
</reference>
<sequence length="60" mass="6747">MVFHNPLFRTMIGFSQVPLERTLQTCQHPAVHEFILPSPDRWANRTSQPVLGGLSALLCS</sequence>